<dbReference type="InterPro" id="IPR016181">
    <property type="entry name" value="Acyl_CoA_acyltransferase"/>
</dbReference>
<evidence type="ECO:0000313" key="4">
    <source>
        <dbReference type="EMBL" id="GAA4667840.1"/>
    </source>
</evidence>
<dbReference type="PANTHER" id="PTHR43877">
    <property type="entry name" value="AMINOALKYLPHOSPHONATE N-ACETYLTRANSFERASE-RELATED-RELATED"/>
    <property type="match status" value="1"/>
</dbReference>
<dbReference type="InterPro" id="IPR000182">
    <property type="entry name" value="GNAT_dom"/>
</dbReference>
<dbReference type="InterPro" id="IPR050832">
    <property type="entry name" value="Bact_Acetyltransf"/>
</dbReference>
<accession>A0ABP8VNQ3</accession>
<dbReference type="EMBL" id="BAABLM010000001">
    <property type="protein sequence ID" value="GAA4667840.1"/>
    <property type="molecule type" value="Genomic_DNA"/>
</dbReference>
<dbReference type="SUPFAM" id="SSF55729">
    <property type="entry name" value="Acyl-CoA N-acyltransferases (Nat)"/>
    <property type="match status" value="1"/>
</dbReference>
<evidence type="ECO:0000256" key="2">
    <source>
        <dbReference type="ARBA" id="ARBA00023315"/>
    </source>
</evidence>
<dbReference type="CDD" id="cd04301">
    <property type="entry name" value="NAT_SF"/>
    <property type="match status" value="1"/>
</dbReference>
<proteinExistence type="predicted"/>
<evidence type="ECO:0000256" key="1">
    <source>
        <dbReference type="ARBA" id="ARBA00022679"/>
    </source>
</evidence>
<dbReference type="Gene3D" id="3.40.630.30">
    <property type="match status" value="1"/>
</dbReference>
<dbReference type="Pfam" id="PF00583">
    <property type="entry name" value="Acetyltransf_1"/>
    <property type="match status" value="1"/>
</dbReference>
<feature type="domain" description="N-acetyltransferase" evidence="3">
    <location>
        <begin position="1"/>
        <end position="89"/>
    </location>
</feature>
<dbReference type="PROSITE" id="PS51186">
    <property type="entry name" value="GNAT"/>
    <property type="match status" value="1"/>
</dbReference>
<evidence type="ECO:0000313" key="5">
    <source>
        <dbReference type="Proteomes" id="UP001501295"/>
    </source>
</evidence>
<name>A0ABP8VNQ3_9MICO</name>
<protein>
    <recommendedName>
        <fullName evidence="3">N-acetyltransferase domain-containing protein</fullName>
    </recommendedName>
</protein>
<keyword evidence="1" id="KW-0808">Transferase</keyword>
<keyword evidence="5" id="KW-1185">Reference proteome</keyword>
<keyword evidence="2" id="KW-0012">Acyltransferase</keyword>
<reference evidence="5" key="1">
    <citation type="journal article" date="2019" name="Int. J. Syst. Evol. Microbiol.">
        <title>The Global Catalogue of Microorganisms (GCM) 10K type strain sequencing project: providing services to taxonomists for standard genome sequencing and annotation.</title>
        <authorList>
            <consortium name="The Broad Institute Genomics Platform"/>
            <consortium name="The Broad Institute Genome Sequencing Center for Infectious Disease"/>
            <person name="Wu L."/>
            <person name="Ma J."/>
        </authorList>
    </citation>
    <scope>NUCLEOTIDE SEQUENCE [LARGE SCALE GENOMIC DNA]</scope>
    <source>
        <strain evidence="5">JCM 18956</strain>
    </source>
</reference>
<evidence type="ECO:0000259" key="3">
    <source>
        <dbReference type="PROSITE" id="PS51186"/>
    </source>
</evidence>
<gene>
    <name evidence="4" type="ORF">GCM10025780_07780</name>
</gene>
<comment type="caution">
    <text evidence="4">The sequence shown here is derived from an EMBL/GenBank/DDBJ whole genome shotgun (WGS) entry which is preliminary data.</text>
</comment>
<organism evidence="4 5">
    <name type="scientific">Frondihabitans cladoniiphilus</name>
    <dbReference type="NCBI Taxonomy" id="715785"/>
    <lineage>
        <taxon>Bacteria</taxon>
        <taxon>Bacillati</taxon>
        <taxon>Actinomycetota</taxon>
        <taxon>Actinomycetes</taxon>
        <taxon>Micrococcales</taxon>
        <taxon>Microbacteriaceae</taxon>
        <taxon>Frondihabitans</taxon>
    </lineage>
</organism>
<dbReference type="Proteomes" id="UP001501295">
    <property type="component" value="Unassembled WGS sequence"/>
</dbReference>
<sequence>MHVLEVGGICHLEQLSVAPEHARQGLGRLLVEAAKQRARELGYSQISLRTYADVPWNAPFYGTAGFAEDQPATPFHRSLIDVEARYGLNRYGRRVQMVAPLAPPQGR</sequence>